<dbReference type="CDD" id="cd06558">
    <property type="entry name" value="crotonase-like"/>
    <property type="match status" value="1"/>
</dbReference>
<evidence type="ECO:0000313" key="2">
    <source>
        <dbReference type="Proteomes" id="UP001596353"/>
    </source>
</evidence>
<dbReference type="InterPro" id="IPR029045">
    <property type="entry name" value="ClpP/crotonase-like_dom_sf"/>
</dbReference>
<accession>A0ABW2B7Q5</accession>
<reference evidence="2" key="1">
    <citation type="journal article" date="2019" name="Int. J. Syst. Evol. Microbiol.">
        <title>The Global Catalogue of Microorganisms (GCM) 10K type strain sequencing project: providing services to taxonomists for standard genome sequencing and annotation.</title>
        <authorList>
            <consortium name="The Broad Institute Genomics Platform"/>
            <consortium name="The Broad Institute Genome Sequencing Center for Infectious Disease"/>
            <person name="Wu L."/>
            <person name="Ma J."/>
        </authorList>
    </citation>
    <scope>NUCLEOTIDE SEQUENCE [LARGE SCALE GENOMIC DNA]</scope>
    <source>
        <strain evidence="2">CCUG 66188</strain>
    </source>
</reference>
<organism evidence="1 2">
    <name type="scientific">Sulfitobacter porphyrae</name>
    <dbReference type="NCBI Taxonomy" id="1246864"/>
    <lineage>
        <taxon>Bacteria</taxon>
        <taxon>Pseudomonadati</taxon>
        <taxon>Pseudomonadota</taxon>
        <taxon>Alphaproteobacteria</taxon>
        <taxon>Rhodobacterales</taxon>
        <taxon>Roseobacteraceae</taxon>
        <taxon>Sulfitobacter</taxon>
    </lineage>
</organism>
<dbReference type="Gene3D" id="3.90.226.10">
    <property type="entry name" value="2-enoyl-CoA Hydratase, Chain A, domain 1"/>
    <property type="match status" value="1"/>
</dbReference>
<name>A0ABW2B7Q5_9RHOB</name>
<dbReference type="EMBL" id="JBHSWG010000003">
    <property type="protein sequence ID" value="MFC6761482.1"/>
    <property type="molecule type" value="Genomic_DNA"/>
</dbReference>
<comment type="caution">
    <text evidence="1">The sequence shown here is derived from an EMBL/GenBank/DDBJ whole genome shotgun (WGS) entry which is preliminary data.</text>
</comment>
<dbReference type="SUPFAM" id="SSF52096">
    <property type="entry name" value="ClpP/crotonase"/>
    <property type="match status" value="1"/>
</dbReference>
<evidence type="ECO:0000313" key="1">
    <source>
        <dbReference type="EMBL" id="MFC6761482.1"/>
    </source>
</evidence>
<dbReference type="Proteomes" id="UP001596353">
    <property type="component" value="Unassembled WGS sequence"/>
</dbReference>
<proteinExistence type="predicted"/>
<gene>
    <name evidence="1" type="ORF">ACFQFQ_21765</name>
</gene>
<sequence>MPPLTLHIADGRAVLTLANPEQGNRLNAPFMERMTGAVAELERRDDYRCLILRAQGPQFCVGGAIDEFIAADDFADHIRHTLPPHMMCSPGLPPCPCPSWPRSRGRLRVAGWGWPCAPIS</sequence>
<keyword evidence="2" id="KW-1185">Reference proteome</keyword>
<protein>
    <submittedName>
        <fullName evidence="1">Enoyl-CoA hydratase/isomerase family protein</fullName>
    </submittedName>
</protein>